<sequence length="30" mass="3623">MFSPKFLMSNTMTITKYTLSYQKSKTRFLE</sequence>
<reference evidence="1" key="1">
    <citation type="submission" date="2014-09" db="EMBL/GenBank/DDBJ databases">
        <authorList>
            <person name="Magalhaes I.L.F."/>
            <person name="Oliveira U."/>
            <person name="Santos F.R."/>
            <person name="Vidigal T.H.D.A."/>
            <person name="Brescovit A.D."/>
            <person name="Santos A.J."/>
        </authorList>
    </citation>
    <scope>NUCLEOTIDE SEQUENCE</scope>
    <source>
        <tissue evidence="1">Shoot tissue taken approximately 20 cm above the soil surface</tissue>
    </source>
</reference>
<evidence type="ECO:0000313" key="1">
    <source>
        <dbReference type="EMBL" id="JAD36370.1"/>
    </source>
</evidence>
<organism evidence="1">
    <name type="scientific">Arundo donax</name>
    <name type="common">Giant reed</name>
    <name type="synonym">Donax arundinaceus</name>
    <dbReference type="NCBI Taxonomy" id="35708"/>
    <lineage>
        <taxon>Eukaryota</taxon>
        <taxon>Viridiplantae</taxon>
        <taxon>Streptophyta</taxon>
        <taxon>Embryophyta</taxon>
        <taxon>Tracheophyta</taxon>
        <taxon>Spermatophyta</taxon>
        <taxon>Magnoliopsida</taxon>
        <taxon>Liliopsida</taxon>
        <taxon>Poales</taxon>
        <taxon>Poaceae</taxon>
        <taxon>PACMAD clade</taxon>
        <taxon>Arundinoideae</taxon>
        <taxon>Arundineae</taxon>
        <taxon>Arundo</taxon>
    </lineage>
</organism>
<accession>A0A0A8ZI04</accession>
<reference evidence="1" key="2">
    <citation type="journal article" date="2015" name="Data Brief">
        <title>Shoot transcriptome of the giant reed, Arundo donax.</title>
        <authorList>
            <person name="Barrero R.A."/>
            <person name="Guerrero F.D."/>
            <person name="Moolhuijzen P."/>
            <person name="Goolsby J.A."/>
            <person name="Tidwell J."/>
            <person name="Bellgard S.E."/>
            <person name="Bellgard M.I."/>
        </authorList>
    </citation>
    <scope>NUCLEOTIDE SEQUENCE</scope>
    <source>
        <tissue evidence="1">Shoot tissue taken approximately 20 cm above the soil surface</tissue>
    </source>
</reference>
<dbReference type="AlphaFoldDB" id="A0A0A8ZI04"/>
<dbReference type="EMBL" id="GBRH01261525">
    <property type="protein sequence ID" value="JAD36370.1"/>
    <property type="molecule type" value="Transcribed_RNA"/>
</dbReference>
<protein>
    <submittedName>
        <fullName evidence="1">Uncharacterized protein</fullName>
    </submittedName>
</protein>
<name>A0A0A8ZI04_ARUDO</name>
<proteinExistence type="predicted"/>